<evidence type="ECO:0000256" key="9">
    <source>
        <dbReference type="RuleBase" id="RU364073"/>
    </source>
</evidence>
<dbReference type="PANTHER" id="PTHR43095:SF5">
    <property type="entry name" value="XYLULOSE KINASE"/>
    <property type="match status" value="1"/>
</dbReference>
<evidence type="ECO:0000256" key="2">
    <source>
        <dbReference type="ARBA" id="ARBA00022629"/>
    </source>
</evidence>
<dbReference type="EMBL" id="Z71474">
    <property type="protein sequence ID" value="CAA96095.1"/>
    <property type="molecule type" value="Genomic_DNA"/>
</dbReference>
<keyword evidence="6 9" id="KW-0067">ATP-binding</keyword>
<dbReference type="InterPro" id="IPR018483">
    <property type="entry name" value="Carb_kinase_FGGY_CS"/>
</dbReference>
<evidence type="ECO:0000259" key="11">
    <source>
        <dbReference type="Pfam" id="PF02782"/>
    </source>
</evidence>
<evidence type="ECO:0000256" key="5">
    <source>
        <dbReference type="ARBA" id="ARBA00022777"/>
    </source>
</evidence>
<dbReference type="InterPro" id="IPR050406">
    <property type="entry name" value="FGGY_Carb_Kinase"/>
</dbReference>
<dbReference type="Gene3D" id="3.30.420.40">
    <property type="match status" value="2"/>
</dbReference>
<dbReference type="InterPro" id="IPR043129">
    <property type="entry name" value="ATPase_NBD"/>
</dbReference>
<dbReference type="InterPro" id="IPR006000">
    <property type="entry name" value="Xylulokinase"/>
</dbReference>
<gene>
    <name evidence="9 12" type="primary">xylB</name>
</gene>
<dbReference type="EC" id="2.7.1.17" evidence="9"/>
<sequence length="493" mass="56069">MKYVIGIDLGTSAVKTVLVDTKGKICAVVSKNYPLLHEKTGYSEQNPEEWVQQTASALSELIANANIKPEDIEGISYSGQMHGLVMLDENYNLLRNAILWNDTRTTEQCHHLYKVIGEKRLLKITKNQALEGFTLPKLLWVKEYEPAIFEKTAVFMLPKDYLRFKMTGFIHSEYSDAAGTLLLNISKKKWDDELCQLAGININLCPPLVESSECIGNISEAFSQKNGISHFNETYLQVELIMLAEQLAPVFYHQGKHYVVLGHRVLFFLMRNEAIETLYGKVHYFNHGKENAFYTMGVTLSAGHSLGWFKDNFAKNVTFEELLADLKNVPIGSNGLLFTPYLVGERTPHADATIRGSFIGMDASHKKRDFTRAVIEVLRFLNESIESSRNEKLRLCYHGEQMIMLNSSRRFNAKIVKLSTEQGPALGAAMLAAYGCGWYKLIGRVCNVFITSSKTYYPNAEHVQVYKQLYELYKEVYLQTNDLSKKLGEFKRK</sequence>
<keyword evidence="3 8" id="KW-0808">Transferase</keyword>
<comment type="similarity">
    <text evidence="1 8">Belongs to the FGGY kinase family.</text>
</comment>
<dbReference type="PROSITE" id="PS00445">
    <property type="entry name" value="FGGY_KINASES_2"/>
    <property type="match status" value="1"/>
</dbReference>
<evidence type="ECO:0000256" key="6">
    <source>
        <dbReference type="ARBA" id="ARBA00022840"/>
    </source>
</evidence>
<reference evidence="12" key="2">
    <citation type="journal article" date="1997" name="Mol. Microbiol.">
        <title>Regulation of expression, genetic organization and substrate specificity of xylose uptake in Bacillus megaterium.</title>
        <authorList>
            <person name="Schmiedel D."/>
            <person name="Kintrup M."/>
            <person name="Kuster E."/>
            <person name="Hillen W."/>
        </authorList>
    </citation>
    <scope>NUCLEOTIDE SEQUENCE</scope>
    <source>
        <strain evidence="12">DSM319</strain>
    </source>
</reference>
<evidence type="ECO:0000313" key="12">
    <source>
        <dbReference type="EMBL" id="CAA96095.1"/>
    </source>
</evidence>
<keyword evidence="4 9" id="KW-0547">Nucleotide-binding</keyword>
<protein>
    <recommendedName>
        <fullName evidence="9">Xylulose kinase</fullName>
        <shortName evidence="9">Xylulokinase</shortName>
        <ecNumber evidence="9">2.7.1.17</ecNumber>
    </recommendedName>
</protein>
<dbReference type="PIRSF" id="PIRSF000538">
    <property type="entry name" value="GlpK"/>
    <property type="match status" value="1"/>
</dbReference>
<keyword evidence="2 9" id="KW-0859">Xylose metabolism</keyword>
<dbReference type="InterPro" id="IPR018484">
    <property type="entry name" value="FGGY_N"/>
</dbReference>
<evidence type="ECO:0000259" key="10">
    <source>
        <dbReference type="Pfam" id="PF00370"/>
    </source>
</evidence>
<dbReference type="InterPro" id="IPR018485">
    <property type="entry name" value="FGGY_C"/>
</dbReference>
<evidence type="ECO:0000256" key="7">
    <source>
        <dbReference type="ARBA" id="ARBA00023277"/>
    </source>
</evidence>
<dbReference type="GO" id="GO:0004856">
    <property type="term" value="F:D-xylulokinase activity"/>
    <property type="evidence" value="ECO:0007669"/>
    <property type="project" value="UniProtKB-EC"/>
</dbReference>
<name>O05181_PRIMG</name>
<dbReference type="InterPro" id="IPR000577">
    <property type="entry name" value="Carb_kinase_FGGY"/>
</dbReference>
<dbReference type="PANTHER" id="PTHR43095">
    <property type="entry name" value="SUGAR KINASE"/>
    <property type="match status" value="1"/>
</dbReference>
<feature type="domain" description="Carbohydrate kinase FGGY C-terminal" evidence="11">
    <location>
        <begin position="282"/>
        <end position="377"/>
    </location>
</feature>
<dbReference type="NCBIfam" id="TIGR01312">
    <property type="entry name" value="XylB"/>
    <property type="match status" value="1"/>
</dbReference>
<dbReference type="CDD" id="cd07808">
    <property type="entry name" value="ASKHA_NBD_FGGY_EcXK-like"/>
    <property type="match status" value="1"/>
</dbReference>
<organism evidence="12">
    <name type="scientific">Priestia megaterium</name>
    <name type="common">Bacillus megaterium</name>
    <dbReference type="NCBI Taxonomy" id="1404"/>
    <lineage>
        <taxon>Bacteria</taxon>
        <taxon>Bacillati</taxon>
        <taxon>Bacillota</taxon>
        <taxon>Bacilli</taxon>
        <taxon>Bacillales</taxon>
        <taxon>Bacillaceae</taxon>
        <taxon>Priestia</taxon>
    </lineage>
</organism>
<reference evidence="12" key="1">
    <citation type="journal article" date="1991" name="Arch. Microbiol.">
        <title>Molecular cloning, structure, promoters and regulatory elements for transcription of the Bacillus megaterium encoded regulon for xylose utilization.</title>
        <authorList>
            <person name="Rygus T."/>
            <person name="Scheler A."/>
            <person name="Allmansberger R."/>
            <person name="Hillen W."/>
        </authorList>
    </citation>
    <scope>NUCLEOTIDE SEQUENCE</scope>
    <source>
        <strain evidence="12">DSM319</strain>
    </source>
</reference>
<dbReference type="GO" id="GO:0005524">
    <property type="term" value="F:ATP binding"/>
    <property type="evidence" value="ECO:0007669"/>
    <property type="project" value="UniProtKB-KW"/>
</dbReference>
<keyword evidence="7 9" id="KW-0119">Carbohydrate metabolism</keyword>
<evidence type="ECO:0000256" key="3">
    <source>
        <dbReference type="ARBA" id="ARBA00022679"/>
    </source>
</evidence>
<evidence type="ECO:0000256" key="4">
    <source>
        <dbReference type="ARBA" id="ARBA00022741"/>
    </source>
</evidence>
<accession>O05181</accession>
<dbReference type="AlphaFoldDB" id="O05181"/>
<feature type="domain" description="Carbohydrate kinase FGGY N-terminal" evidence="10">
    <location>
        <begin position="3"/>
        <end position="229"/>
    </location>
</feature>
<dbReference type="Pfam" id="PF02782">
    <property type="entry name" value="FGGY_C"/>
    <property type="match status" value="1"/>
</dbReference>
<dbReference type="GO" id="GO:0005997">
    <property type="term" value="P:xylulose metabolic process"/>
    <property type="evidence" value="ECO:0007669"/>
    <property type="project" value="InterPro"/>
</dbReference>
<dbReference type="SUPFAM" id="SSF53067">
    <property type="entry name" value="Actin-like ATPase domain"/>
    <property type="match status" value="2"/>
</dbReference>
<comment type="catalytic activity">
    <reaction evidence="9">
        <text>D-xylulose + ATP = D-xylulose 5-phosphate + ADP + H(+)</text>
        <dbReference type="Rhea" id="RHEA:10964"/>
        <dbReference type="ChEBI" id="CHEBI:15378"/>
        <dbReference type="ChEBI" id="CHEBI:17140"/>
        <dbReference type="ChEBI" id="CHEBI:30616"/>
        <dbReference type="ChEBI" id="CHEBI:57737"/>
        <dbReference type="ChEBI" id="CHEBI:456216"/>
        <dbReference type="EC" id="2.7.1.17"/>
    </reaction>
</comment>
<keyword evidence="5 8" id="KW-0418">Kinase</keyword>
<evidence type="ECO:0000256" key="1">
    <source>
        <dbReference type="ARBA" id="ARBA00009156"/>
    </source>
</evidence>
<evidence type="ECO:0000256" key="8">
    <source>
        <dbReference type="RuleBase" id="RU003733"/>
    </source>
</evidence>
<dbReference type="Pfam" id="PF00370">
    <property type="entry name" value="FGGY_N"/>
    <property type="match status" value="1"/>
</dbReference>
<proteinExistence type="inferred from homology"/>
<dbReference type="GO" id="GO:0042732">
    <property type="term" value="P:D-xylose metabolic process"/>
    <property type="evidence" value="ECO:0007669"/>
    <property type="project" value="UniProtKB-KW"/>
</dbReference>